<feature type="domain" description="Importin N-terminal" evidence="5">
    <location>
        <begin position="27"/>
        <end position="103"/>
    </location>
</feature>
<dbReference type="Proteomes" id="UP000887226">
    <property type="component" value="Unassembled WGS sequence"/>
</dbReference>
<comment type="subcellular location">
    <subcellularLocation>
        <location evidence="1">Nucleus</location>
    </subcellularLocation>
</comment>
<dbReference type="PANTHER" id="PTHR10997:SF9">
    <property type="entry name" value="IMPORTIN-9"/>
    <property type="match status" value="1"/>
</dbReference>
<evidence type="ECO:0000313" key="6">
    <source>
        <dbReference type="EMBL" id="KAG9247708.1"/>
    </source>
</evidence>
<sequence>MVATMEDQLLLLLQDTQSPAEGPRKQAELHLQQAQNDPAFPSALSAIASHASVVPEIRQQALLVLRPFVENNWSGQDENGLTIQVAEPVKVQLRNQLLELATSGDADRKVKSAASYVVSKIANVDFPEEWPSLLPTILRIIPNANDAQLHGALKVLADLVEDALSEDQFFQVARDIIKTVYEVALNEGRKTTLRALAVSVFRGCFDIMDMVKDEHGAEVKNFADEILSSWSPFFMVVLKKQLSPTPADGEEMVEGYKGLIALKCQVVKTLMKIRQVFPQLLLPQSPILFNAVWDELSLLQEPYKNLFVDNDAQGRMEDSDGLPYTLDYLVLEELDFFSSCLRAPPVQKGLEALLQTSGGVSSTKWALDVMKLAVAYAQIPKEDEEMWDIDVNLYLAEETSVTANYTARTACGDLLIKLGEWLNQGALEGLLTYTRQIFSTESAWRLKESALFLLTHLMNDFLDVDKSVTPDVAGGYFDLVEYAINQADEPLLRARGYLVAGVSVQSIPNVALVLLDRTIKGVNDDESEVVRVSCIKSLQGFMAARTVPADRQIPIVVAISQFLYAKDLTELEDADDLLVTLVETLAAAIGLDPMITISGDSGALDLLFLLAKHGAQNFQLTMLVTETFETIVGNFSGTEAYTALCGKVLPSLTGAFNVGDMTEDDQLVEVGTSISFTRSSDIDGSQLATELLAVLTENGTEPLPAGYVASSLPKLNRLLMATNEGGILRPGVEAIKYMLMYDHQQVFTWHDDQNRSGLEVCLIIIDRLLNPAMEDNSASEVGGLAAELVEKAGQERLGPFLPQLLKAVAMRLATAEAAPFIQSLILVFARLSLVGAQDVVQFLTEIDINGLVGLQVVLSKWLEHSVHFAGYDGIRQNVIALSKIYALNDPRVVQISVKGDLIIPVSSKIMTRSQTKKTPDQYTIVPANLKIIKVLIEELLSASGHGAAANAAAAAAAEFADEEADDDGWEDLPQNILDLGLGTTKAELMAFGEGQGSFMRQRDDETQSYLMEFFVHATKENIGGFNELHALLTDDEKAKLNDLLALQ</sequence>
<evidence type="ECO:0000256" key="3">
    <source>
        <dbReference type="ARBA" id="ARBA00022927"/>
    </source>
</evidence>
<dbReference type="FunFam" id="1.25.10.10:FF:000373">
    <property type="entry name" value="Importin beta-5 subunit, putative"/>
    <property type="match status" value="1"/>
</dbReference>
<dbReference type="AlphaFoldDB" id="A0A9P8CHX3"/>
<dbReference type="Pfam" id="PF25018">
    <property type="entry name" value="HEAT_IPO9_c"/>
    <property type="match status" value="1"/>
</dbReference>
<evidence type="ECO:0000256" key="2">
    <source>
        <dbReference type="ARBA" id="ARBA00022448"/>
    </source>
</evidence>
<dbReference type="SMART" id="SM00913">
    <property type="entry name" value="IBN_N"/>
    <property type="match status" value="1"/>
</dbReference>
<keyword evidence="4" id="KW-0539">Nucleus</keyword>
<dbReference type="GO" id="GO:0005829">
    <property type="term" value="C:cytosol"/>
    <property type="evidence" value="ECO:0007669"/>
    <property type="project" value="TreeGrafter"/>
</dbReference>
<dbReference type="InterPro" id="IPR056840">
    <property type="entry name" value="HEAT_IPO9_central"/>
</dbReference>
<evidence type="ECO:0000256" key="4">
    <source>
        <dbReference type="ARBA" id="ARBA00023242"/>
    </source>
</evidence>
<dbReference type="EMBL" id="MU253765">
    <property type="protein sequence ID" value="KAG9247708.1"/>
    <property type="molecule type" value="Genomic_DNA"/>
</dbReference>
<dbReference type="InterPro" id="IPR001494">
    <property type="entry name" value="Importin-beta_N"/>
</dbReference>
<dbReference type="OrthoDB" id="431626at2759"/>
<evidence type="ECO:0000313" key="7">
    <source>
        <dbReference type="Proteomes" id="UP000887226"/>
    </source>
</evidence>
<dbReference type="PROSITE" id="PS50166">
    <property type="entry name" value="IMPORTIN_B_NT"/>
    <property type="match status" value="1"/>
</dbReference>
<name>A0A9P8CHX3_9HELO</name>
<keyword evidence="7" id="KW-1185">Reference proteome</keyword>
<dbReference type="InterPro" id="IPR011989">
    <property type="entry name" value="ARM-like"/>
</dbReference>
<reference evidence="6" key="1">
    <citation type="journal article" date="2021" name="IMA Fungus">
        <title>Genomic characterization of three marine fungi, including Emericellopsis atlantica sp. nov. with signatures of a generalist lifestyle and marine biomass degradation.</title>
        <authorList>
            <person name="Hagestad O.C."/>
            <person name="Hou L."/>
            <person name="Andersen J.H."/>
            <person name="Hansen E.H."/>
            <person name="Altermark B."/>
            <person name="Li C."/>
            <person name="Kuhnert E."/>
            <person name="Cox R.J."/>
            <person name="Crous P.W."/>
            <person name="Spatafora J.W."/>
            <person name="Lail K."/>
            <person name="Amirebrahimi M."/>
            <person name="Lipzen A."/>
            <person name="Pangilinan J."/>
            <person name="Andreopoulos W."/>
            <person name="Hayes R.D."/>
            <person name="Ng V."/>
            <person name="Grigoriev I.V."/>
            <person name="Jackson S.A."/>
            <person name="Sutton T.D.S."/>
            <person name="Dobson A.D.W."/>
            <person name="Rama T."/>
        </authorList>
    </citation>
    <scope>NUCLEOTIDE SEQUENCE</scope>
    <source>
        <strain evidence="6">TRa3180A</strain>
    </source>
</reference>
<dbReference type="InterPro" id="IPR016024">
    <property type="entry name" value="ARM-type_fold"/>
</dbReference>
<organism evidence="6 7">
    <name type="scientific">Calycina marina</name>
    <dbReference type="NCBI Taxonomy" id="1763456"/>
    <lineage>
        <taxon>Eukaryota</taxon>
        <taxon>Fungi</taxon>
        <taxon>Dikarya</taxon>
        <taxon>Ascomycota</taxon>
        <taxon>Pezizomycotina</taxon>
        <taxon>Leotiomycetes</taxon>
        <taxon>Helotiales</taxon>
        <taxon>Pezizellaceae</taxon>
        <taxon>Calycina</taxon>
    </lineage>
</organism>
<dbReference type="Pfam" id="PF03810">
    <property type="entry name" value="IBN_N"/>
    <property type="match status" value="1"/>
</dbReference>
<evidence type="ECO:0000259" key="5">
    <source>
        <dbReference type="PROSITE" id="PS50166"/>
    </source>
</evidence>
<protein>
    <submittedName>
        <fullName evidence="6">Armadillo-type protein</fullName>
    </submittedName>
</protein>
<proteinExistence type="predicted"/>
<dbReference type="Gene3D" id="1.25.10.10">
    <property type="entry name" value="Leucine-rich Repeat Variant"/>
    <property type="match status" value="1"/>
</dbReference>
<comment type="caution">
    <text evidence="6">The sequence shown here is derived from an EMBL/GenBank/DDBJ whole genome shotgun (WGS) entry which is preliminary data.</text>
</comment>
<accession>A0A9P8CHX3</accession>
<gene>
    <name evidence="6" type="ORF">BJ878DRAFT_146380</name>
</gene>
<dbReference type="GO" id="GO:0031267">
    <property type="term" value="F:small GTPase binding"/>
    <property type="evidence" value="ECO:0007669"/>
    <property type="project" value="InterPro"/>
</dbReference>
<keyword evidence="2" id="KW-0813">Transport</keyword>
<dbReference type="GO" id="GO:0006606">
    <property type="term" value="P:protein import into nucleus"/>
    <property type="evidence" value="ECO:0007669"/>
    <property type="project" value="TreeGrafter"/>
</dbReference>
<dbReference type="PANTHER" id="PTHR10997">
    <property type="entry name" value="IMPORTIN-7, 8, 11"/>
    <property type="match status" value="1"/>
</dbReference>
<dbReference type="SUPFAM" id="SSF48371">
    <property type="entry name" value="ARM repeat"/>
    <property type="match status" value="1"/>
</dbReference>
<evidence type="ECO:0000256" key="1">
    <source>
        <dbReference type="ARBA" id="ARBA00004123"/>
    </source>
</evidence>
<keyword evidence="3" id="KW-0653">Protein transport</keyword>
<dbReference type="GO" id="GO:0005635">
    <property type="term" value="C:nuclear envelope"/>
    <property type="evidence" value="ECO:0007669"/>
    <property type="project" value="TreeGrafter"/>
</dbReference>